<keyword evidence="3" id="KW-0520">NAD</keyword>
<evidence type="ECO:0000259" key="4">
    <source>
        <dbReference type="PROSITE" id="PS50104"/>
    </source>
</evidence>
<sequence>MKRKERVHLEDLAYEASSSWTFPHVDDYEGGTKKPKGNDYEVFLSFRGKDTRKGFADYLYTSLDDAGICVFRDDNELQVGEEIGPELLYSITQSKISIPIISKNYASSKWCLHELAQMLKCKRSRGQIVLPIFYKVKPSQVRHLTGRFGDAINQHKENLDERVVKDWEEALQKVSLLKGWESEKIDNGHEGALVKRVVRKVMSELKRLFQLIVPEQLVGIDDHVENIMSWIDVKVDGTRIIGIYGMGGIGKTTLAKVLYNKLSSQYEDLSFVADIRETSQRKGIECLQKQLISDIIGNLCDVTNVDEGISVIKSRFRFKKILVLLDDMDTNTHLNALVGDGSWFKAGSIVIITTRNKSILNEARVDCMYRLNELSLDQSLILFSRHAFRKDSPQRDYKVISCDVVFTTAGLPLALEVIGSFLCGKREEVWKDTLKKLRKVPDKKVQEKLMISYEALDHEEQQIFLDIACLFIGSSKQNPTYMWDACGFFPGKGIEVLSLLSLIKIDQDGELMMHDQLRDLGREIVRLENQKRPQKRSRLWIYEDAVDVLDSDRGTRKIETLRLGKYSRERRYTAEQFKDLINLRFLQVNGANFIGDFQNLLPQLRWLQWEDCPLHFAAANFHLKKLVVLDLSWSGISEDWGGWGPLKMATGLKVLNLRGCKSLRRTPELSPYKSLEILTLEDCWALEEIHPSIGDIKTLVSLNVRRCLRLKELPIGVGRMEELRELILNHTVIQEIPILRGGLMKLETLCASFCEELAQLPKFMGFLVSLIELDLSYSGIDKLPESISSMEFETLDASNYAWLARIPDSIGHLTSMSLLDLRKCDQLTQLPNSIGSLLSLQRLLLRGCHLLRKIPNSIGNLTSLTELHLQRTTVAELPESIGNLLNLRILDIRETHITKLPGAIGMLVKLQELSASGCKTLEGLPSSIGELVLLNNLDLGKSGILGLPESISKLFSLRNLSVQYCEKLLELPELPSGLTSLDITCQSSSLPHLSQLNLLKKLILFDCRWLECLPELPVGLAMLSITRCGKLKALTNLSNLKQLFELILDECFELTEVTGLEGLQPLSNLHVRQCPKISRLDGFESFESLSGLQMDEVFPDSSKLTSLKASQFEGSVDLSSSEILLETKAASSVDQVEIQGLDGSVSSQMLDFSECTSAGQSLDLSSLKYLRILVVTNCKNLTEIRGLDELESLQVLDISGCTSLRQSMDLSNLKNLESFSAENCKNIVEIRGFDGLRSLIDLNVFGCTSLRQSPDLSIFVGIKKF</sequence>
<dbReference type="PROSITE" id="PS50104">
    <property type="entry name" value="TIR"/>
    <property type="match status" value="1"/>
</dbReference>
<dbReference type="Gene3D" id="1.10.8.430">
    <property type="entry name" value="Helical domain of apoptotic protease-activating factors"/>
    <property type="match status" value="1"/>
</dbReference>
<dbReference type="InterPro" id="IPR058192">
    <property type="entry name" value="WHD_ROQ1-like"/>
</dbReference>
<dbReference type="SUPFAM" id="SSF52200">
    <property type="entry name" value="Toll/Interleukin receptor TIR domain"/>
    <property type="match status" value="1"/>
</dbReference>
<dbReference type="AlphaFoldDB" id="A0ABD3INL1"/>
<evidence type="ECO:0000313" key="6">
    <source>
        <dbReference type="Proteomes" id="UP001634007"/>
    </source>
</evidence>
<dbReference type="Pfam" id="PF01582">
    <property type="entry name" value="TIR"/>
    <property type="match status" value="1"/>
</dbReference>
<protein>
    <recommendedName>
        <fullName evidence="4">TIR domain-containing protein</fullName>
    </recommendedName>
</protein>
<dbReference type="Gene3D" id="3.80.10.10">
    <property type="entry name" value="Ribonuclease Inhibitor"/>
    <property type="match status" value="4"/>
</dbReference>
<dbReference type="Gene3D" id="3.40.50.300">
    <property type="entry name" value="P-loop containing nucleotide triphosphate hydrolases"/>
    <property type="match status" value="1"/>
</dbReference>
<keyword evidence="1" id="KW-0433">Leucine-rich repeat</keyword>
<gene>
    <name evidence="5" type="ORF">ACJRO7_007238</name>
</gene>
<reference evidence="5 6" key="1">
    <citation type="submission" date="2024-11" db="EMBL/GenBank/DDBJ databases">
        <title>Chromosome-level genome assembly of Eucalyptus globulus Labill. provides insights into its genome evolution.</title>
        <authorList>
            <person name="Li X."/>
        </authorList>
    </citation>
    <scope>NUCLEOTIDE SEQUENCE [LARGE SCALE GENOMIC DNA]</scope>
    <source>
        <strain evidence="5">CL2024</strain>
        <tissue evidence="5">Fresh tender leaves</tissue>
    </source>
</reference>
<comment type="caution">
    <text evidence="5">The sequence shown here is derived from an EMBL/GenBank/DDBJ whole genome shotgun (WGS) entry which is preliminary data.</text>
</comment>
<dbReference type="SUPFAM" id="SSF52540">
    <property type="entry name" value="P-loop containing nucleoside triphosphate hydrolases"/>
    <property type="match status" value="1"/>
</dbReference>
<dbReference type="InterPro" id="IPR044974">
    <property type="entry name" value="Disease_R_plants"/>
</dbReference>
<dbReference type="PANTHER" id="PTHR11017:SF570">
    <property type="entry name" value="DISEASE RESISTANCE PROTEIN (TIR-NBS CLASS)-RELATED"/>
    <property type="match status" value="1"/>
</dbReference>
<dbReference type="SMART" id="SM00369">
    <property type="entry name" value="LRR_TYP"/>
    <property type="match status" value="4"/>
</dbReference>
<dbReference type="FunFam" id="3.40.50.10140:FF:000007">
    <property type="entry name" value="Disease resistance protein (TIR-NBS-LRR class)"/>
    <property type="match status" value="1"/>
</dbReference>
<evidence type="ECO:0000256" key="3">
    <source>
        <dbReference type="ARBA" id="ARBA00023027"/>
    </source>
</evidence>
<dbReference type="Pfam" id="PF23282">
    <property type="entry name" value="WHD_ROQ1"/>
    <property type="match status" value="1"/>
</dbReference>
<dbReference type="InterPro" id="IPR032675">
    <property type="entry name" value="LRR_dom_sf"/>
</dbReference>
<name>A0ABD3INL1_EUCGL</name>
<dbReference type="Proteomes" id="UP001634007">
    <property type="component" value="Unassembled WGS sequence"/>
</dbReference>
<evidence type="ECO:0000256" key="1">
    <source>
        <dbReference type="ARBA" id="ARBA00022614"/>
    </source>
</evidence>
<dbReference type="InterPro" id="IPR003591">
    <property type="entry name" value="Leu-rich_rpt_typical-subtyp"/>
</dbReference>
<dbReference type="SUPFAM" id="SSF52058">
    <property type="entry name" value="L domain-like"/>
    <property type="match status" value="3"/>
</dbReference>
<evidence type="ECO:0000313" key="5">
    <source>
        <dbReference type="EMBL" id="KAL3715473.1"/>
    </source>
</evidence>
<dbReference type="InterPro" id="IPR035897">
    <property type="entry name" value="Toll_tir_struct_dom_sf"/>
</dbReference>
<dbReference type="SMART" id="SM00255">
    <property type="entry name" value="TIR"/>
    <property type="match status" value="1"/>
</dbReference>
<dbReference type="InterPro" id="IPR027417">
    <property type="entry name" value="P-loop_NTPase"/>
</dbReference>
<dbReference type="PANTHER" id="PTHR11017">
    <property type="entry name" value="LEUCINE-RICH REPEAT-CONTAINING PROTEIN"/>
    <property type="match status" value="1"/>
</dbReference>
<keyword evidence="2" id="KW-0677">Repeat</keyword>
<proteinExistence type="predicted"/>
<organism evidence="5 6">
    <name type="scientific">Eucalyptus globulus</name>
    <name type="common">Tasmanian blue gum</name>
    <dbReference type="NCBI Taxonomy" id="34317"/>
    <lineage>
        <taxon>Eukaryota</taxon>
        <taxon>Viridiplantae</taxon>
        <taxon>Streptophyta</taxon>
        <taxon>Embryophyta</taxon>
        <taxon>Tracheophyta</taxon>
        <taxon>Spermatophyta</taxon>
        <taxon>Magnoliopsida</taxon>
        <taxon>eudicotyledons</taxon>
        <taxon>Gunneridae</taxon>
        <taxon>Pentapetalae</taxon>
        <taxon>rosids</taxon>
        <taxon>malvids</taxon>
        <taxon>Myrtales</taxon>
        <taxon>Myrtaceae</taxon>
        <taxon>Myrtoideae</taxon>
        <taxon>Eucalypteae</taxon>
        <taxon>Eucalyptus</taxon>
    </lineage>
</organism>
<dbReference type="PRINTS" id="PR00364">
    <property type="entry name" value="DISEASERSIST"/>
</dbReference>
<dbReference type="InterPro" id="IPR002182">
    <property type="entry name" value="NB-ARC"/>
</dbReference>
<dbReference type="Pfam" id="PF00931">
    <property type="entry name" value="NB-ARC"/>
    <property type="match status" value="1"/>
</dbReference>
<dbReference type="InterPro" id="IPR042197">
    <property type="entry name" value="Apaf_helical"/>
</dbReference>
<accession>A0ABD3INL1</accession>
<evidence type="ECO:0000256" key="2">
    <source>
        <dbReference type="ARBA" id="ARBA00022737"/>
    </source>
</evidence>
<dbReference type="Gene3D" id="3.40.50.10140">
    <property type="entry name" value="Toll/interleukin-1 receptor homology (TIR) domain"/>
    <property type="match status" value="1"/>
</dbReference>
<feature type="domain" description="TIR" evidence="4">
    <location>
        <begin position="38"/>
        <end position="205"/>
    </location>
</feature>
<dbReference type="EMBL" id="JBJKBG010000011">
    <property type="protein sequence ID" value="KAL3715473.1"/>
    <property type="molecule type" value="Genomic_DNA"/>
</dbReference>
<dbReference type="InterPro" id="IPR000157">
    <property type="entry name" value="TIR_dom"/>
</dbReference>
<keyword evidence="6" id="KW-1185">Reference proteome</keyword>